<name>T1C3M3_9ZZZZ</name>
<evidence type="ECO:0000256" key="1">
    <source>
        <dbReference type="ARBA" id="ARBA00001936"/>
    </source>
</evidence>
<comment type="pathway">
    <text evidence="2">Carbohydrate degradation; glycolysis; pyruvate from D-glyceraldehyde 3-phosphate: step 3/5.</text>
</comment>
<protein>
    <recommendedName>
        <fullName evidence="4">phosphoglycerate mutase (2,3-diphosphoglycerate-independent)</fullName>
        <ecNumber evidence="4">5.4.2.12</ecNumber>
    </recommendedName>
</protein>
<feature type="non-terminal residue" evidence="10">
    <location>
        <position position="1"/>
    </location>
</feature>
<dbReference type="SUPFAM" id="SSF64158">
    <property type="entry name" value="2,3-Bisphosphoglycerate-independent phosphoglycerate mutase, substrate-binding domain"/>
    <property type="match status" value="1"/>
</dbReference>
<dbReference type="Pfam" id="PF06415">
    <property type="entry name" value="iPGM_N"/>
    <property type="match status" value="1"/>
</dbReference>
<feature type="domain" description="BPG-independent PGAM N-terminal" evidence="9">
    <location>
        <begin position="25"/>
        <end position="130"/>
    </location>
</feature>
<accession>T1C3M3</accession>
<keyword evidence="6" id="KW-0324">Glycolysis</keyword>
<keyword evidence="8" id="KW-0413">Isomerase</keyword>
<dbReference type="GO" id="GO:0004619">
    <property type="term" value="F:phosphoglycerate mutase activity"/>
    <property type="evidence" value="ECO:0007669"/>
    <property type="project" value="UniProtKB-EC"/>
</dbReference>
<comment type="caution">
    <text evidence="10">The sequence shown here is derived from an EMBL/GenBank/DDBJ whole genome shotgun (WGS) entry which is preliminary data.</text>
</comment>
<dbReference type="PANTHER" id="PTHR31637">
    <property type="entry name" value="2,3-BISPHOSPHOGLYCERATE-INDEPENDENT PHOSPHOGLYCERATE MUTASE"/>
    <property type="match status" value="1"/>
</dbReference>
<evidence type="ECO:0000256" key="6">
    <source>
        <dbReference type="ARBA" id="ARBA00023152"/>
    </source>
</evidence>
<dbReference type="AlphaFoldDB" id="T1C3M3"/>
<dbReference type="GO" id="GO:0030145">
    <property type="term" value="F:manganese ion binding"/>
    <property type="evidence" value="ECO:0007669"/>
    <property type="project" value="InterPro"/>
</dbReference>
<reference evidence="10" key="2">
    <citation type="journal article" date="2014" name="ISME J.">
        <title>Microbial stratification in low pH oxic and suboxic macroscopic growths along an acid mine drainage.</title>
        <authorList>
            <person name="Mendez-Garcia C."/>
            <person name="Mesa V."/>
            <person name="Sprenger R.R."/>
            <person name="Richter M."/>
            <person name="Diez M.S."/>
            <person name="Solano J."/>
            <person name="Bargiela R."/>
            <person name="Golyshina O.V."/>
            <person name="Manteca A."/>
            <person name="Ramos J.L."/>
            <person name="Gallego J.R."/>
            <person name="Llorente I."/>
            <person name="Martins Dos Santos V.A."/>
            <person name="Jensen O.N."/>
            <person name="Pelaez A.I."/>
            <person name="Sanchez J."/>
            <person name="Ferrer M."/>
        </authorList>
    </citation>
    <scope>NUCLEOTIDE SEQUENCE</scope>
</reference>
<comment type="similarity">
    <text evidence="3">Belongs to the BPG-independent phosphoglycerate mutase family.</text>
</comment>
<evidence type="ECO:0000256" key="4">
    <source>
        <dbReference type="ARBA" id="ARBA00012026"/>
    </source>
</evidence>
<organism evidence="10">
    <name type="scientific">mine drainage metagenome</name>
    <dbReference type="NCBI Taxonomy" id="410659"/>
    <lineage>
        <taxon>unclassified sequences</taxon>
        <taxon>metagenomes</taxon>
        <taxon>ecological metagenomes</taxon>
    </lineage>
</organism>
<dbReference type="EC" id="5.4.2.12" evidence="4"/>
<evidence type="ECO:0000256" key="8">
    <source>
        <dbReference type="ARBA" id="ARBA00023235"/>
    </source>
</evidence>
<evidence type="ECO:0000256" key="2">
    <source>
        <dbReference type="ARBA" id="ARBA00004798"/>
    </source>
</evidence>
<dbReference type="Gene3D" id="3.40.1450.10">
    <property type="entry name" value="BPG-independent phosphoglycerate mutase, domain B"/>
    <property type="match status" value="1"/>
</dbReference>
<feature type="non-terminal residue" evidence="10">
    <location>
        <position position="166"/>
    </location>
</feature>
<dbReference type="UniPathway" id="UPA00109">
    <property type="reaction ID" value="UER00186"/>
</dbReference>
<dbReference type="GO" id="GO:0005829">
    <property type="term" value="C:cytosol"/>
    <property type="evidence" value="ECO:0007669"/>
    <property type="project" value="TreeGrafter"/>
</dbReference>
<proteinExistence type="inferred from homology"/>
<sequence>QMGNSEVGHMNIGAGRVVYQELTRIDRAIGDGSFARNPALLQACAAAKAGSGTLHVLGLLSPGGVHSHEEHLFAMLRLAHVQGVAHIVMHAFLDGRDTPPRSARPSLQKLQALCDATPGACIGSVGGRYVGDGPRPALGARAARLASHRRHRRACMPTARWLRSIE</sequence>
<evidence type="ECO:0000256" key="7">
    <source>
        <dbReference type="ARBA" id="ARBA00023211"/>
    </source>
</evidence>
<dbReference type="GO" id="GO:0006007">
    <property type="term" value="P:glucose catabolic process"/>
    <property type="evidence" value="ECO:0007669"/>
    <property type="project" value="InterPro"/>
</dbReference>
<gene>
    <name evidence="10" type="ORF">B1A_10373</name>
</gene>
<dbReference type="EMBL" id="AUZX01007387">
    <property type="protein sequence ID" value="EQD59904.1"/>
    <property type="molecule type" value="Genomic_DNA"/>
</dbReference>
<keyword evidence="5" id="KW-0479">Metal-binding</keyword>
<evidence type="ECO:0000313" key="10">
    <source>
        <dbReference type="EMBL" id="EQD59904.1"/>
    </source>
</evidence>
<keyword evidence="7" id="KW-0464">Manganese</keyword>
<dbReference type="PANTHER" id="PTHR31637:SF0">
    <property type="entry name" value="2,3-BISPHOSPHOGLYCERATE-INDEPENDENT PHOSPHOGLYCERATE MUTASE"/>
    <property type="match status" value="1"/>
</dbReference>
<evidence type="ECO:0000256" key="3">
    <source>
        <dbReference type="ARBA" id="ARBA00008819"/>
    </source>
</evidence>
<evidence type="ECO:0000256" key="5">
    <source>
        <dbReference type="ARBA" id="ARBA00022723"/>
    </source>
</evidence>
<comment type="cofactor">
    <cofactor evidence="1">
        <name>Mn(2+)</name>
        <dbReference type="ChEBI" id="CHEBI:29035"/>
    </cofactor>
</comment>
<reference evidence="10" key="1">
    <citation type="submission" date="2013-08" db="EMBL/GenBank/DDBJ databases">
        <authorList>
            <person name="Mendez C."/>
            <person name="Richter M."/>
            <person name="Ferrer M."/>
            <person name="Sanchez J."/>
        </authorList>
    </citation>
    <scope>NUCLEOTIDE SEQUENCE</scope>
</reference>
<evidence type="ECO:0000259" key="9">
    <source>
        <dbReference type="Pfam" id="PF06415"/>
    </source>
</evidence>
<dbReference type="InterPro" id="IPR036646">
    <property type="entry name" value="PGAM_B_sf"/>
</dbReference>
<dbReference type="InterPro" id="IPR005995">
    <property type="entry name" value="Pgm_bpd_ind"/>
</dbReference>
<dbReference type="GO" id="GO:0006096">
    <property type="term" value="P:glycolytic process"/>
    <property type="evidence" value="ECO:0007669"/>
    <property type="project" value="UniProtKB-UniPathway"/>
</dbReference>
<dbReference type="InterPro" id="IPR011258">
    <property type="entry name" value="BPG-indep_PGM_N"/>
</dbReference>